<dbReference type="Pfam" id="PF13524">
    <property type="entry name" value="Glyco_trans_1_2"/>
    <property type="match status" value="1"/>
</dbReference>
<sequence>MKIYFLLSEIDFKAVKELNRLEEFTLHSPQLVWTWSTYLRLKQKGHNVELTKDMPVSGVVVTNALHFPLFGKTPPGVFLVTNLADTPPPFYSQLNVSQNPYQSSQYPNVLRFPLWHYIPHWPQPEIKKRDSGRKDCFENIAFFGHDDQLDASLRSEAFFLVAKNMGLNFIIRNKAFNDYSDVDAVIAVREFSREPFFYKPASKLVNGWLAGVPVIGGADSAFAALRQSELDYLLVHSKDELLSALQTLKASPELRRQMAQNGLERAHAFTEETILLQWEELLFKKIPLYYEQWVEKGFWEKQLFHCDVFFSRSYRSLKKKLKNRFQ</sequence>
<dbReference type="GO" id="GO:0016740">
    <property type="term" value="F:transferase activity"/>
    <property type="evidence" value="ECO:0007669"/>
    <property type="project" value="UniProtKB-KW"/>
</dbReference>
<reference evidence="2 3" key="1">
    <citation type="journal article" date="2015" name="Int. J. Syst. Evol. Microbiol.">
        <title>Flavisolibacter ginsenosidimutans sp. nov., with ginsenoside-converting activity isolated from soil used for cultivating ginseng.</title>
        <authorList>
            <person name="Zhao Y."/>
            <person name="Liu Q."/>
            <person name="Kang M.S."/>
            <person name="Jin F."/>
            <person name="Yu H."/>
            <person name="Im W.T."/>
        </authorList>
    </citation>
    <scope>NUCLEOTIDE SEQUENCE [LARGE SCALE GENOMIC DNA]</scope>
    <source>
        <strain evidence="2 3">Gsoil 636</strain>
    </source>
</reference>
<protein>
    <submittedName>
        <fullName evidence="2">Glycosyltransferase family 1 protein</fullName>
    </submittedName>
</protein>
<organism evidence="2 3">
    <name type="scientific">Flavisolibacter ginsenosidimutans</name>
    <dbReference type="NCBI Taxonomy" id="661481"/>
    <lineage>
        <taxon>Bacteria</taxon>
        <taxon>Pseudomonadati</taxon>
        <taxon>Bacteroidota</taxon>
        <taxon>Chitinophagia</taxon>
        <taxon>Chitinophagales</taxon>
        <taxon>Chitinophagaceae</taxon>
        <taxon>Flavisolibacter</taxon>
    </lineage>
</organism>
<evidence type="ECO:0000313" key="3">
    <source>
        <dbReference type="Proteomes" id="UP000321204"/>
    </source>
</evidence>
<dbReference type="RefSeq" id="WP_146782472.1">
    <property type="nucleotide sequence ID" value="NZ_BAABIO010000006.1"/>
</dbReference>
<dbReference type="KEGG" id="fgg:FSB75_02875"/>
<dbReference type="Proteomes" id="UP000321204">
    <property type="component" value="Chromosome"/>
</dbReference>
<proteinExistence type="predicted"/>
<dbReference type="Gene3D" id="3.40.50.2000">
    <property type="entry name" value="Glycogen Phosphorylase B"/>
    <property type="match status" value="1"/>
</dbReference>
<dbReference type="SUPFAM" id="SSF53756">
    <property type="entry name" value="UDP-Glycosyltransferase/glycogen phosphorylase"/>
    <property type="match status" value="1"/>
</dbReference>
<evidence type="ECO:0000259" key="1">
    <source>
        <dbReference type="Pfam" id="PF13524"/>
    </source>
</evidence>
<dbReference type="OrthoDB" id="5472311at2"/>
<evidence type="ECO:0000313" key="2">
    <source>
        <dbReference type="EMBL" id="QEC54887.1"/>
    </source>
</evidence>
<dbReference type="AlphaFoldDB" id="A0A5B8UDY7"/>
<feature type="domain" description="Spore protein YkvP/CgeB glycosyl transferase-like" evidence="1">
    <location>
        <begin position="191"/>
        <end position="268"/>
    </location>
</feature>
<gene>
    <name evidence="2" type="ORF">FSB75_02875</name>
</gene>
<name>A0A5B8UDY7_9BACT</name>
<keyword evidence="3" id="KW-1185">Reference proteome</keyword>
<accession>A0A5B8UDY7</accession>
<dbReference type="InterPro" id="IPR055259">
    <property type="entry name" value="YkvP/CgeB_Glyco_trans-like"/>
</dbReference>
<keyword evidence="2" id="KW-0808">Transferase</keyword>
<dbReference type="EMBL" id="CP042433">
    <property type="protein sequence ID" value="QEC54887.1"/>
    <property type="molecule type" value="Genomic_DNA"/>
</dbReference>